<accession>A0A7X5VHC1</accession>
<evidence type="ECO:0000256" key="2">
    <source>
        <dbReference type="ARBA" id="ARBA00022989"/>
    </source>
</evidence>
<keyword evidence="3 5" id="KW-0472">Membrane</keyword>
<dbReference type="Proteomes" id="UP000555407">
    <property type="component" value="Unassembled WGS sequence"/>
</dbReference>
<dbReference type="GO" id="GO:0030255">
    <property type="term" value="P:protein secretion by the type IV secretion system"/>
    <property type="evidence" value="ECO:0007669"/>
    <property type="project" value="InterPro"/>
</dbReference>
<gene>
    <name evidence="7" type="ORF">BJY22_006543</name>
</gene>
<feature type="compositionally biased region" description="Low complexity" evidence="4">
    <location>
        <begin position="540"/>
        <end position="551"/>
    </location>
</feature>
<organism evidence="7 8">
    <name type="scientific">Kribbella shirazensis</name>
    <dbReference type="NCBI Taxonomy" id="1105143"/>
    <lineage>
        <taxon>Bacteria</taxon>
        <taxon>Bacillati</taxon>
        <taxon>Actinomycetota</taxon>
        <taxon>Actinomycetes</taxon>
        <taxon>Propionibacteriales</taxon>
        <taxon>Kribbellaceae</taxon>
        <taxon>Kribbella</taxon>
    </lineage>
</organism>
<evidence type="ECO:0000256" key="3">
    <source>
        <dbReference type="ARBA" id="ARBA00023136"/>
    </source>
</evidence>
<protein>
    <recommendedName>
        <fullName evidence="9">TrbL/VirB6 plasmid conjugal transfer protein</fullName>
    </recommendedName>
</protein>
<comment type="caution">
    <text evidence="7">The sequence shown here is derived from an EMBL/GenBank/DDBJ whole genome shotgun (WGS) entry which is preliminary data.</text>
</comment>
<dbReference type="EMBL" id="JAASRO010000001">
    <property type="protein sequence ID" value="NIK60826.1"/>
    <property type="molecule type" value="Genomic_DNA"/>
</dbReference>
<feature type="compositionally biased region" description="Basic and acidic residues" evidence="4">
    <location>
        <begin position="465"/>
        <end position="487"/>
    </location>
</feature>
<keyword evidence="6" id="KW-0732">Signal</keyword>
<keyword evidence="2 5" id="KW-1133">Transmembrane helix</keyword>
<feature type="transmembrane region" description="Helical" evidence="5">
    <location>
        <begin position="84"/>
        <end position="109"/>
    </location>
</feature>
<evidence type="ECO:0000256" key="1">
    <source>
        <dbReference type="ARBA" id="ARBA00022692"/>
    </source>
</evidence>
<feature type="transmembrane region" description="Helical" evidence="5">
    <location>
        <begin position="327"/>
        <end position="350"/>
    </location>
</feature>
<feature type="compositionally biased region" description="Polar residues" evidence="4">
    <location>
        <begin position="585"/>
        <end position="594"/>
    </location>
</feature>
<dbReference type="Pfam" id="PF04610">
    <property type="entry name" value="TrbL"/>
    <property type="match status" value="1"/>
</dbReference>
<evidence type="ECO:0000256" key="5">
    <source>
        <dbReference type="SAM" id="Phobius"/>
    </source>
</evidence>
<proteinExistence type="predicted"/>
<feature type="transmembrane region" description="Helical" evidence="5">
    <location>
        <begin position="299"/>
        <end position="321"/>
    </location>
</feature>
<keyword evidence="1 5" id="KW-0812">Transmembrane</keyword>
<feature type="transmembrane region" description="Helical" evidence="5">
    <location>
        <begin position="130"/>
        <end position="148"/>
    </location>
</feature>
<feature type="chain" id="PRO_5031451797" description="TrbL/VirB6 plasmid conjugal transfer protein" evidence="6">
    <location>
        <begin position="28"/>
        <end position="664"/>
    </location>
</feature>
<sequence>MRWQRRVRTALTVLAVSLIVSSQVALAADPNQQTTPTGFADLLPTPDLTHGDTRTLFEQYSPMAFSLDFEGSLRDPLRPIFNSFAQLLMMFVVAATRAGVSVGWWLFSFTDIRPLMNATAGAIGGVSGQLTAWLLPTALAFGAIAAYVHRRSSGTAFGQLVWVFAAGLLAISLAFGATTWLKGIDGARQVGAQTVMGASDQVLGQTLKTPIEMPEPAFPGSSRDTMLRKSGDSAWRGFAATPWCIAEFGSIDACKRYGKGLLDIGVDSEKRMDYINNVVAKGEGGDDAPTVKWAKGENAFGRVGVLLVAGVAAAMYAYLIIGLAVTALMAFVGCLVLLVVGVIFACLFIVPGRSRQWGMNWLESLLGLILQSVAAMLVFGIALSLLTAVFTMSGTLGWLPVTCLALVVLVAAYRLRRLLENVTSSMRPGLGSMVMGSYARHGAVQAVRRVVTALRSRGSAPTPTERPKDGRRRPADTSSGEHVETNRNYRTMPPAGGRVPRGGDETQGAGSSGRPASIGQAARENGSRRPVGIAAALGRPGSVSVPASPGGSKPGHADDASRRRPKDTIYQGGSVEPTKAGRNGGSTTASVSRSSGRHAKQSATAAQMRNGGYEPRRAHVYSASLREGPPKRSRAARRQPVPTSRTYREYSAVRSAPLRPSGGR</sequence>
<feature type="transmembrane region" description="Helical" evidence="5">
    <location>
        <begin position="396"/>
        <end position="415"/>
    </location>
</feature>
<feature type="signal peptide" evidence="6">
    <location>
        <begin position="1"/>
        <end position="27"/>
    </location>
</feature>
<feature type="transmembrane region" description="Helical" evidence="5">
    <location>
        <begin position="362"/>
        <end position="390"/>
    </location>
</feature>
<reference evidence="7 8" key="1">
    <citation type="submission" date="2020-03" db="EMBL/GenBank/DDBJ databases">
        <title>Sequencing the genomes of 1000 actinobacteria strains.</title>
        <authorList>
            <person name="Klenk H.-P."/>
        </authorList>
    </citation>
    <scope>NUCLEOTIDE SEQUENCE [LARGE SCALE GENOMIC DNA]</scope>
    <source>
        <strain evidence="7 8">DSM 45490</strain>
    </source>
</reference>
<dbReference type="RefSeq" id="WP_167214595.1">
    <property type="nucleotide sequence ID" value="NZ_JAASRO010000001.1"/>
</dbReference>
<keyword evidence="8" id="KW-1185">Reference proteome</keyword>
<evidence type="ECO:0000313" key="8">
    <source>
        <dbReference type="Proteomes" id="UP000555407"/>
    </source>
</evidence>
<evidence type="ECO:0000256" key="4">
    <source>
        <dbReference type="SAM" id="MobiDB-lite"/>
    </source>
</evidence>
<evidence type="ECO:0000256" key="6">
    <source>
        <dbReference type="SAM" id="SignalP"/>
    </source>
</evidence>
<dbReference type="InterPro" id="IPR007688">
    <property type="entry name" value="Conjugal_tfr_TrbL/VirB6"/>
</dbReference>
<evidence type="ECO:0000313" key="7">
    <source>
        <dbReference type="EMBL" id="NIK60826.1"/>
    </source>
</evidence>
<name>A0A7X5VHC1_9ACTN</name>
<feature type="transmembrane region" description="Helical" evidence="5">
    <location>
        <begin position="160"/>
        <end position="181"/>
    </location>
</feature>
<feature type="region of interest" description="Disordered" evidence="4">
    <location>
        <begin position="453"/>
        <end position="664"/>
    </location>
</feature>
<evidence type="ECO:0008006" key="9">
    <source>
        <dbReference type="Google" id="ProtNLM"/>
    </source>
</evidence>
<dbReference type="AlphaFoldDB" id="A0A7X5VHC1"/>